<dbReference type="NCBIfam" id="NF041667">
    <property type="entry name" value="GvpU"/>
    <property type="match status" value="1"/>
</dbReference>
<accession>A0A9X2IPJ5</accession>
<comment type="caution">
    <text evidence="2">The sequence shown here is derived from an EMBL/GenBank/DDBJ whole genome shotgun (WGS) entry which is preliminary data.</text>
</comment>
<feature type="compositionally biased region" description="Basic and acidic residues" evidence="1">
    <location>
        <begin position="144"/>
        <end position="169"/>
    </location>
</feature>
<gene>
    <name evidence="2" type="ORF">M3202_18845</name>
</gene>
<name>A0A9X2IPJ5_9BACI</name>
<protein>
    <recommendedName>
        <fullName evidence="4">Gas vesicle protein GvpU</fullName>
    </recommendedName>
</protein>
<dbReference type="RefSeq" id="WP_251224782.1">
    <property type="nucleotide sequence ID" value="NZ_JAMBOL010000028.1"/>
</dbReference>
<reference evidence="2" key="1">
    <citation type="submission" date="2022-05" db="EMBL/GenBank/DDBJ databases">
        <title>Comparative Genomics of Spacecraft Associated Microbes.</title>
        <authorList>
            <person name="Tran M.T."/>
            <person name="Wright A."/>
            <person name="Seuylemezian A."/>
            <person name="Eisen J."/>
            <person name="Coil D."/>
        </authorList>
    </citation>
    <scope>NUCLEOTIDE SEQUENCE</scope>
    <source>
        <strain evidence="2">214.1.1</strain>
    </source>
</reference>
<keyword evidence="3" id="KW-1185">Reference proteome</keyword>
<feature type="compositionally biased region" description="Basic residues" evidence="1">
    <location>
        <begin position="217"/>
        <end position="240"/>
    </location>
</feature>
<dbReference type="Proteomes" id="UP001139179">
    <property type="component" value="Unassembled WGS sequence"/>
</dbReference>
<evidence type="ECO:0000313" key="3">
    <source>
        <dbReference type="Proteomes" id="UP001139179"/>
    </source>
</evidence>
<evidence type="ECO:0000256" key="1">
    <source>
        <dbReference type="SAM" id="MobiDB-lite"/>
    </source>
</evidence>
<evidence type="ECO:0008006" key="4">
    <source>
        <dbReference type="Google" id="ProtNLM"/>
    </source>
</evidence>
<organism evidence="2 3">
    <name type="scientific">Halalkalibacter oceani</name>
    <dbReference type="NCBI Taxonomy" id="1653776"/>
    <lineage>
        <taxon>Bacteria</taxon>
        <taxon>Bacillati</taxon>
        <taxon>Bacillota</taxon>
        <taxon>Bacilli</taxon>
        <taxon>Bacillales</taxon>
        <taxon>Bacillaceae</taxon>
        <taxon>Halalkalibacter</taxon>
    </lineage>
</organism>
<dbReference type="AlphaFoldDB" id="A0A9X2IPJ5"/>
<dbReference type="InterPro" id="IPR049644">
    <property type="entry name" value="GvpU-like"/>
</dbReference>
<sequence length="240" mass="26179">MSASNDNILEYFVQATNKHDFALDITLNVGGAIVTGTMVSAKHYFSTMSETFAGGNEISHHLSDQLAQAGEAAKKSEEPSASFIHLKEAKVYCGDSNPTPSEGEVLWRGKLSEIDGFYLGKITGGETPSSDQEKTEDSSSSNKLNDRLDKLEENIKGLFGKDNEGKEEADSVEETSEESADESKEEESDTEEEPSEESEDEGEEEPSEESENEKNTSKAKRSSSTKPSKSSRGRKAKKDD</sequence>
<evidence type="ECO:0000313" key="2">
    <source>
        <dbReference type="EMBL" id="MCM3716104.1"/>
    </source>
</evidence>
<feature type="compositionally biased region" description="Acidic residues" evidence="1">
    <location>
        <begin position="170"/>
        <end position="211"/>
    </location>
</feature>
<dbReference type="EMBL" id="JAMBOL010000028">
    <property type="protein sequence ID" value="MCM3716104.1"/>
    <property type="molecule type" value="Genomic_DNA"/>
</dbReference>
<feature type="region of interest" description="Disordered" evidence="1">
    <location>
        <begin position="119"/>
        <end position="240"/>
    </location>
</feature>
<proteinExistence type="predicted"/>